<dbReference type="InterPro" id="IPR011604">
    <property type="entry name" value="PDDEXK-like_dom_sf"/>
</dbReference>
<evidence type="ECO:0000313" key="4">
    <source>
        <dbReference type="Proteomes" id="UP001314263"/>
    </source>
</evidence>
<feature type="region of interest" description="Disordered" evidence="1">
    <location>
        <begin position="421"/>
        <end position="476"/>
    </location>
</feature>
<feature type="domain" description="YqaJ viral recombinase" evidence="2">
    <location>
        <begin position="119"/>
        <end position="261"/>
    </location>
</feature>
<dbReference type="Proteomes" id="UP001314263">
    <property type="component" value="Unassembled WGS sequence"/>
</dbReference>
<dbReference type="PANTHER" id="PTHR46609">
    <property type="entry name" value="EXONUCLEASE, PHAGE-TYPE/RECB, C-TERMINAL DOMAIN-CONTAINING PROTEIN"/>
    <property type="match status" value="1"/>
</dbReference>
<name>A0AAV1HZN5_9CHLO</name>
<accession>A0AAV1HZN5</accession>
<sequence length="476" mass="53715">MCSAASTWPTFHTHLYFDGAGLVSRVSGEAVGKLTLSGVDLHHVVGVFNRETLVSDGEDEEDSWVATEETAQVEAKVDKRPRRKSSVVVATSQASTLQNLREQVQHLMTLQQPAQRTPEWYAMRKTRLTASDLATALGESKYNTRFSLLEKKIGMGKKFTGNFATEWGVKYEPVATEIYERRNGVRVVEFGLLPHPTISFLGASPDGIVFGCQGDCPGGQAKASPLDGHMLEIKCPPKRQITGIVPRDYWMQMQLQLEVAELPICHFLECEFSQYRSEREYWGDSSPTERGMVLYLWDSQEAKPAYRYAPMGVSRQGMAAWTKQQEIDLAHSPRYGIRDRVYWRLEKYSCVVVKRDQEWFASVLPSIKSFWHEVCYYRTQNAEVLYRDYGKKMPAEEVAEEDSCEGGQPKPVIAGFLSESDDEVASAPKGSSFASRREIPRKGNHFLSDSDTDPPVERKAPKKAVHRSKVFLSDSD</sequence>
<organism evidence="3 4">
    <name type="scientific">Coccomyxa viridis</name>
    <dbReference type="NCBI Taxonomy" id="1274662"/>
    <lineage>
        <taxon>Eukaryota</taxon>
        <taxon>Viridiplantae</taxon>
        <taxon>Chlorophyta</taxon>
        <taxon>core chlorophytes</taxon>
        <taxon>Trebouxiophyceae</taxon>
        <taxon>Trebouxiophyceae incertae sedis</taxon>
        <taxon>Coccomyxaceae</taxon>
        <taxon>Coccomyxa</taxon>
    </lineage>
</organism>
<gene>
    <name evidence="3" type="ORF">CVIRNUC_003409</name>
</gene>
<dbReference type="EMBL" id="CAUYUE010000004">
    <property type="protein sequence ID" value="CAK0766938.1"/>
    <property type="molecule type" value="Genomic_DNA"/>
</dbReference>
<dbReference type="Gene3D" id="3.90.320.10">
    <property type="match status" value="1"/>
</dbReference>
<evidence type="ECO:0000259" key="2">
    <source>
        <dbReference type="Pfam" id="PF09588"/>
    </source>
</evidence>
<dbReference type="NCBIfam" id="TIGR03033">
    <property type="entry name" value="phage_rel_nuc"/>
    <property type="match status" value="1"/>
</dbReference>
<dbReference type="Pfam" id="PF09588">
    <property type="entry name" value="YqaJ"/>
    <property type="match status" value="1"/>
</dbReference>
<dbReference type="InterPro" id="IPR051703">
    <property type="entry name" value="NF-kappa-B_Signaling_Reg"/>
</dbReference>
<dbReference type="SUPFAM" id="SSF52980">
    <property type="entry name" value="Restriction endonuclease-like"/>
    <property type="match status" value="1"/>
</dbReference>
<dbReference type="InterPro" id="IPR011335">
    <property type="entry name" value="Restrct_endonuc-II-like"/>
</dbReference>
<dbReference type="CDD" id="cd22343">
    <property type="entry name" value="PDDEXK_lambda_exonuclease-like"/>
    <property type="match status" value="1"/>
</dbReference>
<protein>
    <recommendedName>
        <fullName evidence="2">YqaJ viral recombinase domain-containing protein</fullName>
    </recommendedName>
</protein>
<dbReference type="GO" id="GO:0006281">
    <property type="term" value="P:DNA repair"/>
    <property type="evidence" value="ECO:0007669"/>
    <property type="project" value="UniProtKB-ARBA"/>
</dbReference>
<evidence type="ECO:0000256" key="1">
    <source>
        <dbReference type="SAM" id="MobiDB-lite"/>
    </source>
</evidence>
<reference evidence="3 4" key="1">
    <citation type="submission" date="2023-10" db="EMBL/GenBank/DDBJ databases">
        <authorList>
            <person name="Maclean D."/>
            <person name="Macfadyen A."/>
        </authorList>
    </citation>
    <scope>NUCLEOTIDE SEQUENCE [LARGE SCALE GENOMIC DNA]</scope>
</reference>
<evidence type="ECO:0000313" key="3">
    <source>
        <dbReference type="EMBL" id="CAK0766938.1"/>
    </source>
</evidence>
<proteinExistence type="predicted"/>
<keyword evidence="4" id="KW-1185">Reference proteome</keyword>
<feature type="compositionally biased region" description="Basic residues" evidence="1">
    <location>
        <begin position="460"/>
        <end position="469"/>
    </location>
</feature>
<dbReference type="InterPro" id="IPR019080">
    <property type="entry name" value="YqaJ_viral_recombinase"/>
</dbReference>
<dbReference type="PANTHER" id="PTHR46609:SF6">
    <property type="entry name" value="EXONUCLEASE, PHAGE-TYPE_RECB, C-TERMINAL DOMAIN-CONTAINING PROTEIN-RELATED"/>
    <property type="match status" value="1"/>
</dbReference>
<dbReference type="AlphaFoldDB" id="A0AAV1HZN5"/>
<comment type="caution">
    <text evidence="3">The sequence shown here is derived from an EMBL/GenBank/DDBJ whole genome shotgun (WGS) entry which is preliminary data.</text>
</comment>
<dbReference type="InterPro" id="IPR017482">
    <property type="entry name" value="Lambda-type_endonuclease"/>
</dbReference>